<dbReference type="AlphaFoldDB" id="A0A1M5CQ23"/>
<evidence type="ECO:0000313" key="1">
    <source>
        <dbReference type="EMBL" id="SHF56811.1"/>
    </source>
</evidence>
<name>A0A1M5CQ23_9FLAO</name>
<dbReference type="PANTHER" id="PTHR43861">
    <property type="entry name" value="TRANS-ACONITATE 2-METHYLTRANSFERASE-RELATED"/>
    <property type="match status" value="1"/>
</dbReference>
<dbReference type="EMBL" id="FQUX01000005">
    <property type="protein sequence ID" value="SHF56811.1"/>
    <property type="molecule type" value="Genomic_DNA"/>
</dbReference>
<proteinExistence type="predicted"/>
<keyword evidence="1" id="KW-0808">Transferase</keyword>
<accession>A0A1M5CQ23</accession>
<dbReference type="GO" id="GO:0008168">
    <property type="term" value="F:methyltransferase activity"/>
    <property type="evidence" value="ECO:0007669"/>
    <property type="project" value="UniProtKB-KW"/>
</dbReference>
<sequence length="284" mass="32907">MIPCPICNQPNSKLKYQLKFNVHECANCGFQFCPDATFNKSMVSDLNEETREKALINLRKENFQHIIASIKKNKEIESKGLEVGPGYGWFLEVCRDHGIRCSGIEPETRFNEHYKKEGLQVTNGFFPQDLPNESHFDFIAYNDVLEHLPDLKGIMEANYNLLNSEGLLIVNLPQQDGLIYFISKIAYLFGVKSLMDRMWQFNFHSPHMSYFTKQTMHKLAQDNNFEAVESFPLKTINLSEISDRIEQDKQQGTLAKIATKIGVFILFPFLQIFPDTRCFIFVKR</sequence>
<keyword evidence="1" id="KW-0489">Methyltransferase</keyword>
<dbReference type="GO" id="GO:0032259">
    <property type="term" value="P:methylation"/>
    <property type="evidence" value="ECO:0007669"/>
    <property type="project" value="UniProtKB-KW"/>
</dbReference>
<protein>
    <submittedName>
        <fullName evidence="1">Methyltransferase domain-containing protein</fullName>
    </submittedName>
</protein>
<reference evidence="2" key="1">
    <citation type="submission" date="2016-11" db="EMBL/GenBank/DDBJ databases">
        <authorList>
            <person name="Varghese N."/>
            <person name="Submissions S."/>
        </authorList>
    </citation>
    <scope>NUCLEOTIDE SEQUENCE [LARGE SCALE GENOMIC DNA]</scope>
    <source>
        <strain evidence="2">DSM 17539</strain>
    </source>
</reference>
<dbReference type="InterPro" id="IPR029063">
    <property type="entry name" value="SAM-dependent_MTases_sf"/>
</dbReference>
<dbReference type="OrthoDB" id="9815644at2"/>
<dbReference type="Pfam" id="PF13489">
    <property type="entry name" value="Methyltransf_23"/>
    <property type="match status" value="1"/>
</dbReference>
<gene>
    <name evidence="1" type="ORF">SAMN03080594_105146</name>
</gene>
<dbReference type="Gene3D" id="3.40.50.150">
    <property type="entry name" value="Vaccinia Virus protein VP39"/>
    <property type="match status" value="1"/>
</dbReference>
<dbReference type="RefSeq" id="WP_072862998.1">
    <property type="nucleotide sequence ID" value="NZ_FQUX01000005.1"/>
</dbReference>
<keyword evidence="2" id="KW-1185">Reference proteome</keyword>
<dbReference type="PANTHER" id="PTHR43861:SF5">
    <property type="entry name" value="BLL5978 PROTEIN"/>
    <property type="match status" value="1"/>
</dbReference>
<dbReference type="SUPFAM" id="SSF53335">
    <property type="entry name" value="S-adenosyl-L-methionine-dependent methyltransferases"/>
    <property type="match status" value="1"/>
</dbReference>
<organism evidence="1 2">
    <name type="scientific">Arenibacter palladensis</name>
    <dbReference type="NCBI Taxonomy" id="237373"/>
    <lineage>
        <taxon>Bacteria</taxon>
        <taxon>Pseudomonadati</taxon>
        <taxon>Bacteroidota</taxon>
        <taxon>Flavobacteriia</taxon>
        <taxon>Flavobacteriales</taxon>
        <taxon>Flavobacteriaceae</taxon>
        <taxon>Arenibacter</taxon>
    </lineage>
</organism>
<evidence type="ECO:0000313" key="2">
    <source>
        <dbReference type="Proteomes" id="UP000184406"/>
    </source>
</evidence>
<dbReference type="Proteomes" id="UP000184406">
    <property type="component" value="Unassembled WGS sequence"/>
</dbReference>